<gene>
    <name evidence="2" type="ORF">ENJ98_06055</name>
</gene>
<proteinExistence type="predicted"/>
<dbReference type="PANTHER" id="PTHR33525:SF3">
    <property type="entry name" value="RIBONUCLEASE Y"/>
    <property type="match status" value="1"/>
</dbReference>
<comment type="caution">
    <text evidence="2">The sequence shown here is derived from an EMBL/GenBank/DDBJ whole genome shotgun (WGS) entry which is preliminary data.</text>
</comment>
<accession>A0A7C5N3I1</accession>
<protein>
    <submittedName>
        <fullName evidence="2">HDOD domain-containing protein</fullName>
    </submittedName>
</protein>
<reference evidence="2" key="1">
    <citation type="journal article" date="2020" name="mSystems">
        <title>Genome- and Community-Level Interaction Insights into Carbon Utilization and Element Cycling Functions of Hydrothermarchaeota in Hydrothermal Sediment.</title>
        <authorList>
            <person name="Zhou Z."/>
            <person name="Liu Y."/>
            <person name="Xu W."/>
            <person name="Pan J."/>
            <person name="Luo Z.H."/>
            <person name="Li M."/>
        </authorList>
    </citation>
    <scope>NUCLEOTIDE SEQUENCE [LARGE SCALE GENOMIC DNA]</scope>
    <source>
        <strain evidence="2">HyVt-535</strain>
    </source>
</reference>
<sequence length="242" mass="26080">QADPALAARLMRIAHSAFYRRGSPARDLRAAVCLLGLESTRRLVTAFAVGQVFRSRHPAVQDLYRTLWRRSTRVAAMASILARPVPGVDPEQALLGGLVHEIGAIPLLQRAERYPALVAERPLLERLLAGLGPRLGRAVLVRWGFDEDLCRLPEAVGNMEFEPDAPAGVVDVVVVARLHRDLAPGTGPGEEVLDRCASWRKLGLSRLGPGASVELLALAEQEVAELVRILGGARTPVRPGAG</sequence>
<dbReference type="PANTHER" id="PTHR33525">
    <property type="match status" value="1"/>
</dbReference>
<evidence type="ECO:0000259" key="1">
    <source>
        <dbReference type="PROSITE" id="PS51833"/>
    </source>
</evidence>
<name>A0A7C5N3I1_9GAMM</name>
<dbReference type="SUPFAM" id="SSF109604">
    <property type="entry name" value="HD-domain/PDEase-like"/>
    <property type="match status" value="1"/>
</dbReference>
<dbReference type="Proteomes" id="UP000886100">
    <property type="component" value="Unassembled WGS sequence"/>
</dbReference>
<evidence type="ECO:0000313" key="2">
    <source>
        <dbReference type="EMBL" id="HHH13783.1"/>
    </source>
</evidence>
<dbReference type="Pfam" id="PF08668">
    <property type="entry name" value="HDOD"/>
    <property type="match status" value="1"/>
</dbReference>
<organism evidence="2">
    <name type="scientific">Thiolapillus brandeum</name>
    <dbReference type="NCBI Taxonomy" id="1076588"/>
    <lineage>
        <taxon>Bacteria</taxon>
        <taxon>Pseudomonadati</taxon>
        <taxon>Pseudomonadota</taxon>
        <taxon>Gammaproteobacteria</taxon>
        <taxon>Chromatiales</taxon>
        <taxon>Sedimenticolaceae</taxon>
        <taxon>Thiolapillus</taxon>
    </lineage>
</organism>
<feature type="domain" description="HDOD" evidence="1">
    <location>
        <begin position="1"/>
        <end position="159"/>
    </location>
</feature>
<dbReference type="Gene3D" id="1.10.3210.10">
    <property type="entry name" value="Hypothetical protein af1432"/>
    <property type="match status" value="1"/>
</dbReference>
<dbReference type="EMBL" id="DROM01000364">
    <property type="protein sequence ID" value="HHH13783.1"/>
    <property type="molecule type" value="Genomic_DNA"/>
</dbReference>
<dbReference type="PROSITE" id="PS51833">
    <property type="entry name" value="HDOD"/>
    <property type="match status" value="1"/>
</dbReference>
<dbReference type="InterPro" id="IPR013976">
    <property type="entry name" value="HDOD"/>
</dbReference>
<dbReference type="AlphaFoldDB" id="A0A7C5N3I1"/>
<feature type="non-terminal residue" evidence="2">
    <location>
        <position position="1"/>
    </location>
</feature>
<dbReference type="InterPro" id="IPR052340">
    <property type="entry name" value="RNase_Y/CdgJ"/>
</dbReference>